<dbReference type="Pfam" id="PF00072">
    <property type="entry name" value="Response_reg"/>
    <property type="match status" value="1"/>
</dbReference>
<dbReference type="InterPro" id="IPR011006">
    <property type="entry name" value="CheY-like_superfamily"/>
</dbReference>
<feature type="modified residue" description="4-aspartylphosphate" evidence="1">
    <location>
        <position position="64"/>
    </location>
</feature>
<proteinExistence type="predicted"/>
<dbReference type="RefSeq" id="WP_081556784.1">
    <property type="nucleotide sequence ID" value="NZ_MUKV01000041.1"/>
</dbReference>
<dbReference type="AlphaFoldDB" id="A0A1W0CEG2"/>
<evidence type="ECO:0000313" key="4">
    <source>
        <dbReference type="EMBL" id="OQS33092.1"/>
    </source>
</evidence>
<dbReference type="Pfam" id="PF00563">
    <property type="entry name" value="EAL"/>
    <property type="match status" value="1"/>
</dbReference>
<dbReference type="PROSITE" id="PS50110">
    <property type="entry name" value="RESPONSE_REGULATORY"/>
    <property type="match status" value="1"/>
</dbReference>
<dbReference type="SMART" id="SM00448">
    <property type="entry name" value="REC"/>
    <property type="match status" value="1"/>
</dbReference>
<dbReference type="EMBL" id="MUKV01000041">
    <property type="protein sequence ID" value="OQS33092.1"/>
    <property type="molecule type" value="Genomic_DNA"/>
</dbReference>
<dbReference type="SUPFAM" id="SSF52172">
    <property type="entry name" value="CheY-like"/>
    <property type="match status" value="1"/>
</dbReference>
<evidence type="ECO:0000259" key="3">
    <source>
        <dbReference type="PROSITE" id="PS50883"/>
    </source>
</evidence>
<dbReference type="Gene3D" id="3.40.50.2300">
    <property type="match status" value="1"/>
</dbReference>
<dbReference type="GO" id="GO:0071111">
    <property type="term" value="F:cyclic-guanylate-specific phosphodiesterase activity"/>
    <property type="evidence" value="ECO:0007669"/>
    <property type="project" value="InterPro"/>
</dbReference>
<dbReference type="PROSITE" id="PS00105">
    <property type="entry name" value="AA_TRANSFER_CLASS_1"/>
    <property type="match status" value="1"/>
</dbReference>
<evidence type="ECO:0000256" key="1">
    <source>
        <dbReference type="PROSITE-ProRule" id="PRU00169"/>
    </source>
</evidence>
<organism evidence="4 5">
    <name type="scientific">Chromobacterium haemolyticum</name>
    <dbReference type="NCBI Taxonomy" id="394935"/>
    <lineage>
        <taxon>Bacteria</taxon>
        <taxon>Pseudomonadati</taxon>
        <taxon>Pseudomonadota</taxon>
        <taxon>Betaproteobacteria</taxon>
        <taxon>Neisseriales</taxon>
        <taxon>Chromobacteriaceae</taxon>
        <taxon>Chromobacterium</taxon>
    </lineage>
</organism>
<evidence type="ECO:0008006" key="6">
    <source>
        <dbReference type="Google" id="ProtNLM"/>
    </source>
</evidence>
<evidence type="ECO:0000313" key="5">
    <source>
        <dbReference type="Proteomes" id="UP000192721"/>
    </source>
</evidence>
<accession>A0A1W0CEG2</accession>
<reference evidence="4 5" key="1">
    <citation type="submission" date="2017-02" db="EMBL/GenBank/DDBJ databases">
        <title>Chromobacterium haemolyticum H5244.</title>
        <authorList>
            <person name="Gulvik C.A."/>
        </authorList>
    </citation>
    <scope>NUCLEOTIDE SEQUENCE [LARGE SCALE GENOMIC DNA]</scope>
    <source>
        <strain evidence="4 5">H5244</strain>
    </source>
</reference>
<dbReference type="PANTHER" id="PTHR33121">
    <property type="entry name" value="CYCLIC DI-GMP PHOSPHODIESTERASE PDEF"/>
    <property type="match status" value="1"/>
</dbReference>
<dbReference type="PANTHER" id="PTHR33121:SF70">
    <property type="entry name" value="SIGNALING PROTEIN YKOW"/>
    <property type="match status" value="1"/>
</dbReference>
<feature type="domain" description="EAL" evidence="3">
    <location>
        <begin position="144"/>
        <end position="399"/>
    </location>
</feature>
<dbReference type="Gene3D" id="3.20.20.450">
    <property type="entry name" value="EAL domain"/>
    <property type="match status" value="1"/>
</dbReference>
<dbReference type="SUPFAM" id="SSF141868">
    <property type="entry name" value="EAL domain-like"/>
    <property type="match status" value="1"/>
</dbReference>
<dbReference type="InterPro" id="IPR001633">
    <property type="entry name" value="EAL_dom"/>
</dbReference>
<dbReference type="GO" id="GO:0000160">
    <property type="term" value="P:phosphorelay signal transduction system"/>
    <property type="evidence" value="ECO:0007669"/>
    <property type="project" value="InterPro"/>
</dbReference>
<gene>
    <name evidence="4" type="ORF">B0T45_20805</name>
</gene>
<protein>
    <recommendedName>
        <fullName evidence="6">Diguanylate phosphodiesterase</fullName>
    </recommendedName>
</protein>
<dbReference type="InterPro" id="IPR035919">
    <property type="entry name" value="EAL_sf"/>
</dbReference>
<keyword evidence="1" id="KW-0597">Phosphoprotein</keyword>
<dbReference type="GO" id="GO:0030170">
    <property type="term" value="F:pyridoxal phosphate binding"/>
    <property type="evidence" value="ECO:0007669"/>
    <property type="project" value="InterPro"/>
</dbReference>
<dbReference type="SMART" id="SM00052">
    <property type="entry name" value="EAL"/>
    <property type="match status" value="1"/>
</dbReference>
<name>A0A1W0CEG2_9NEIS</name>
<sequence length="401" mass="44701">MESISSKPGPAPMRVLIVDDHDVQRCALSQALRHVGIERIDEACDGAGALEQLKRHRYDLMISDLNMPGMDGILLLRHLADLQAVPPIVFNSSLSKDMLMGAYRVAAFHNLPVIGSLNTPLSMEQLCKLWQTVARKPAWDGVTPRFDRQELERALRRGEILPWYQPQADPGLLRVMGVEALARWHHPELGLLEPSAFLPGLEHYGLDEDLFFAIFRLAAEDYRRWSGQMALSGLRVSINLTASQFCNPELPSSLAEAAEELGMAPALLTLELTETQRLKNIYQALENVIRLRMAGFRVSLDDVGCGYNGLEYLRELPVSTIKIDRALVAGAAGDSVAREILESTIRLAKDRNIQVVAEGIGEETDLRLMLRLGVDYVQGYLLGWPMPADEVPEYLRQRGQG</sequence>
<dbReference type="CDD" id="cd01948">
    <property type="entry name" value="EAL"/>
    <property type="match status" value="1"/>
</dbReference>
<feature type="domain" description="Response regulatory" evidence="2">
    <location>
        <begin position="14"/>
        <end position="134"/>
    </location>
</feature>
<evidence type="ECO:0000259" key="2">
    <source>
        <dbReference type="PROSITE" id="PS50110"/>
    </source>
</evidence>
<dbReference type="Proteomes" id="UP000192721">
    <property type="component" value="Unassembled WGS sequence"/>
</dbReference>
<dbReference type="InterPro" id="IPR001789">
    <property type="entry name" value="Sig_transdc_resp-reg_receiver"/>
</dbReference>
<dbReference type="PROSITE" id="PS50883">
    <property type="entry name" value="EAL"/>
    <property type="match status" value="1"/>
</dbReference>
<dbReference type="InterPro" id="IPR004838">
    <property type="entry name" value="NHTrfase_class1_PyrdxlP-BS"/>
</dbReference>
<comment type="caution">
    <text evidence="4">The sequence shown here is derived from an EMBL/GenBank/DDBJ whole genome shotgun (WGS) entry which is preliminary data.</text>
</comment>
<dbReference type="InterPro" id="IPR050706">
    <property type="entry name" value="Cyclic-di-GMP_PDE-like"/>
</dbReference>